<dbReference type="Proteomes" id="UP000000577">
    <property type="component" value="Chromosome"/>
</dbReference>
<accession>Q74GQ8</accession>
<dbReference type="PATRIC" id="fig|243231.5.peg.188"/>
<dbReference type="AlphaFoldDB" id="Q74GQ8"/>
<dbReference type="EnsemblBacteria" id="AAR33522">
    <property type="protein sequence ID" value="AAR33522"/>
    <property type="gene ID" value="GSU0188"/>
</dbReference>
<sequence>MSGKKLHHEHDSGINDLHQERPCHHPHAPEPHRTTREPGTAMTSLRRNISLLYAFSFLQMTLFPMAVITLFWKIGQSLSEILLLQGIFAVAMVVIECPSGYFRDRISYRRSKAP</sequence>
<reference evidence="3 4" key="2">
    <citation type="journal article" date="2012" name="BMC Genomics">
        <title>Comparative genomic analysis of Geobacter sulfurreducens KN400, a strain with enhanced capacity for extracellular electron transfer and electricity production.</title>
        <authorList>
            <person name="Butler J.E."/>
            <person name="Young N.D."/>
            <person name="Aklujkar M."/>
            <person name="Lovley D.R."/>
        </authorList>
    </citation>
    <scope>NUCLEOTIDE SEQUENCE [LARGE SCALE GENOMIC DNA]</scope>
    <source>
        <strain evidence="4">ATCC 51573 / DSM 12127 / PCA</strain>
    </source>
</reference>
<feature type="transmembrane region" description="Helical" evidence="2">
    <location>
        <begin position="51"/>
        <end position="75"/>
    </location>
</feature>
<feature type="transmembrane region" description="Helical" evidence="2">
    <location>
        <begin position="81"/>
        <end position="102"/>
    </location>
</feature>
<keyword evidence="4" id="KW-1185">Reference proteome</keyword>
<feature type="region of interest" description="Disordered" evidence="1">
    <location>
        <begin position="1"/>
        <end position="41"/>
    </location>
</feature>
<dbReference type="eggNOG" id="COG0477">
    <property type="taxonomic scope" value="Bacteria"/>
</dbReference>
<reference evidence="3 4" key="1">
    <citation type="journal article" date="2003" name="Science">
        <title>Genome of Geobacter sulfurreducens: metal reduction in subsurface environments.</title>
        <authorList>
            <person name="Methe B.A."/>
            <person name="Nelson K.E."/>
            <person name="Eisen J.A."/>
            <person name="Paulsen I.T."/>
            <person name="Nelson W."/>
            <person name="Heidelberg J.F."/>
            <person name="Wu D."/>
            <person name="Wu M."/>
            <person name="Ward N."/>
            <person name="Beanan M.J."/>
            <person name="Dodson R.J."/>
            <person name="Madupu R."/>
            <person name="Brinkac L.M."/>
            <person name="Daugherty S.C."/>
            <person name="DeBoy R.T."/>
            <person name="Durkin A.S."/>
            <person name="Gwinn M."/>
            <person name="Kolonay J.F."/>
            <person name="Sullivan S.A."/>
            <person name="Haft D.H."/>
            <person name="Selengut J."/>
            <person name="Davidsen T.M."/>
            <person name="Zafar N."/>
            <person name="White O."/>
            <person name="Tran B."/>
            <person name="Romero C."/>
            <person name="Forberger H.A."/>
            <person name="Weidman J."/>
            <person name="Khouri H."/>
            <person name="Feldblyum T.V."/>
            <person name="Utterback T.R."/>
            <person name="Van Aken S.E."/>
            <person name="Lovley D.R."/>
            <person name="Fraser C.M."/>
        </authorList>
    </citation>
    <scope>NUCLEOTIDE SEQUENCE [LARGE SCALE GENOMIC DNA]</scope>
    <source>
        <strain evidence="4">ATCC 51573 / DSM 12127 / PCA</strain>
    </source>
</reference>
<evidence type="ECO:0000256" key="1">
    <source>
        <dbReference type="SAM" id="MobiDB-lite"/>
    </source>
</evidence>
<dbReference type="SUPFAM" id="SSF103473">
    <property type="entry name" value="MFS general substrate transporter"/>
    <property type="match status" value="1"/>
</dbReference>
<protein>
    <recommendedName>
        <fullName evidence="5">MFS transporter</fullName>
    </recommendedName>
</protein>
<dbReference type="InParanoid" id="Q74GQ8"/>
<organism evidence="3 4">
    <name type="scientific">Geobacter sulfurreducens (strain ATCC 51573 / DSM 12127 / PCA)</name>
    <dbReference type="NCBI Taxonomy" id="243231"/>
    <lineage>
        <taxon>Bacteria</taxon>
        <taxon>Pseudomonadati</taxon>
        <taxon>Thermodesulfobacteriota</taxon>
        <taxon>Desulfuromonadia</taxon>
        <taxon>Geobacterales</taxon>
        <taxon>Geobacteraceae</taxon>
        <taxon>Geobacter</taxon>
    </lineage>
</organism>
<evidence type="ECO:0008006" key="5">
    <source>
        <dbReference type="Google" id="ProtNLM"/>
    </source>
</evidence>
<keyword evidence="2" id="KW-0472">Membrane</keyword>
<keyword evidence="2" id="KW-1133">Transmembrane helix</keyword>
<keyword evidence="2" id="KW-0812">Transmembrane</keyword>
<dbReference type="PANTHER" id="PTHR23530:SF1">
    <property type="entry name" value="PERMEASE, MAJOR FACILITATOR SUPERFAMILY-RELATED"/>
    <property type="match status" value="1"/>
</dbReference>
<gene>
    <name evidence="3" type="ordered locus">GSU0188</name>
</gene>
<dbReference type="EMBL" id="AE017180">
    <property type="protein sequence ID" value="AAR33522.1"/>
    <property type="molecule type" value="Genomic_DNA"/>
</dbReference>
<evidence type="ECO:0000256" key="2">
    <source>
        <dbReference type="SAM" id="Phobius"/>
    </source>
</evidence>
<feature type="compositionally biased region" description="Basic and acidic residues" evidence="1">
    <location>
        <begin position="8"/>
        <end position="36"/>
    </location>
</feature>
<dbReference type="PANTHER" id="PTHR23530">
    <property type="entry name" value="TRANSPORT PROTEIN-RELATED"/>
    <property type="match status" value="1"/>
</dbReference>
<dbReference type="InterPro" id="IPR053160">
    <property type="entry name" value="MFS_DHA3_Transporter"/>
</dbReference>
<evidence type="ECO:0000313" key="3">
    <source>
        <dbReference type="EMBL" id="AAR33522.1"/>
    </source>
</evidence>
<dbReference type="STRING" id="243231.GSU0188"/>
<name>Q74GQ8_GEOSL</name>
<evidence type="ECO:0000313" key="4">
    <source>
        <dbReference type="Proteomes" id="UP000000577"/>
    </source>
</evidence>
<proteinExistence type="predicted"/>
<dbReference type="KEGG" id="gsu:GSU0188"/>
<dbReference type="OrthoDB" id="9816124at2"/>
<dbReference type="InterPro" id="IPR036259">
    <property type="entry name" value="MFS_trans_sf"/>
</dbReference>
<dbReference type="HOGENOM" id="CLU_2117525_0_0_7"/>